<dbReference type="PANTHER" id="PTHR43737:SF1">
    <property type="entry name" value="DUF1501 DOMAIN-CONTAINING PROTEIN"/>
    <property type="match status" value="1"/>
</dbReference>
<evidence type="ECO:0000313" key="4">
    <source>
        <dbReference type="Proteomes" id="UP000001492"/>
    </source>
</evidence>
<dbReference type="eggNOG" id="COG5267">
    <property type="taxonomic scope" value="Bacteria"/>
</dbReference>
<accession>E8RM84</accession>
<name>E8RM84_ASTEC</name>
<sequence length="569" mass="60961">MPSAHWLSRIALVCAFSLLAACGGGGGGGSTGGSGTTTPAPPARPTQAEASRFLAQATFGANDADISAVTSSGYSDWINAQMALPLGPTHLSQMDTRLTALQATNPNASLNANHFYETFYNQAVTAPDQLRQRVKFALSEIFVTSLSASNINVRTNASFYDMLGKNAFGNFRTLLQDVTYHPAMGQYLTYLANQKENASTGRNPDENYAREVMQLFTIDIYELNADGTLKTDLFGKTTPTYSTADIQGLAKVFTGLSWYHPTPTNSTFFGGSRDASSYTRAMIGYPNYHSVSEKTFLGTTIPASATPNVDGDLTIAIDTLFNHPNVGPFISKQLIQRLVTSNPSPDYIRRVAAVFNNNGSGVRGDMGAVIRAILLDTEARTASSDPDYGKLREPVIRLTHFLRSFEVTSTSGNWSIGSTSAQTSLNQSPLTSPSVFNFFRPGYIPPNTSIGGRNKVAPEMQISDEVSTAAYVNLMMSAINTGFSSGDVKSAYTKELAVASDATALTERMNLLLFAGLMSDTLKTKIVTAVNTVTIPASGTTAQVDAAKLNRVKLAVLLSMASPEYVAQR</sequence>
<dbReference type="HOGENOM" id="CLU_023627_0_0_5"/>
<feature type="region of interest" description="Disordered" evidence="1">
    <location>
        <begin position="27"/>
        <end position="48"/>
    </location>
</feature>
<dbReference type="PANTHER" id="PTHR43737">
    <property type="entry name" value="BLL7424 PROTEIN"/>
    <property type="match status" value="1"/>
</dbReference>
<feature type="signal peptide" evidence="2">
    <location>
        <begin position="1"/>
        <end position="20"/>
    </location>
</feature>
<proteinExistence type="predicted"/>
<keyword evidence="2" id="KW-0732">Signal</keyword>
<dbReference type="AlphaFoldDB" id="E8RM84"/>
<dbReference type="EMBL" id="CP002395">
    <property type="protein sequence ID" value="ADU13835.1"/>
    <property type="molecule type" value="Genomic_DNA"/>
</dbReference>
<dbReference type="STRING" id="573065.Astex_2177"/>
<dbReference type="KEGG" id="aex:Astex_2177"/>
<organism evidence="3 4">
    <name type="scientific">Asticcacaulis excentricus (strain ATCC 15261 / DSM 4724 / KCTC 12464 / NCIMB 9791 / VKM B-1370 / CB 48)</name>
    <dbReference type="NCBI Taxonomy" id="573065"/>
    <lineage>
        <taxon>Bacteria</taxon>
        <taxon>Pseudomonadati</taxon>
        <taxon>Pseudomonadota</taxon>
        <taxon>Alphaproteobacteria</taxon>
        <taxon>Caulobacterales</taxon>
        <taxon>Caulobacteraceae</taxon>
        <taxon>Asticcacaulis</taxon>
    </lineage>
</organism>
<dbReference type="InterPro" id="IPR014917">
    <property type="entry name" value="DUF1800"/>
</dbReference>
<feature type="chain" id="PRO_5003226843" description="DUF1800 domain-containing protein" evidence="2">
    <location>
        <begin position="21"/>
        <end position="569"/>
    </location>
</feature>
<evidence type="ECO:0008006" key="5">
    <source>
        <dbReference type="Google" id="ProtNLM"/>
    </source>
</evidence>
<reference evidence="4" key="1">
    <citation type="submission" date="2010-12" db="EMBL/GenBank/DDBJ databases">
        <title>Complete sequence of chromosome 1 of Asticcacaulis excentricus CB 48.</title>
        <authorList>
            <consortium name="US DOE Joint Genome Institute"/>
            <person name="Lucas S."/>
            <person name="Copeland A."/>
            <person name="Lapidus A."/>
            <person name="Cheng J.-F."/>
            <person name="Bruce D."/>
            <person name="Goodwin L."/>
            <person name="Pitluck S."/>
            <person name="Teshima H."/>
            <person name="Davenport K."/>
            <person name="Detter J.C."/>
            <person name="Han C."/>
            <person name="Tapia R."/>
            <person name="Land M."/>
            <person name="Hauser L."/>
            <person name="Jeffries C."/>
            <person name="Kyrpides N."/>
            <person name="Ivanova N."/>
            <person name="Ovchinnikova G."/>
            <person name="Brun Y.V."/>
            <person name="Woyke T."/>
        </authorList>
    </citation>
    <scope>NUCLEOTIDE SEQUENCE [LARGE SCALE GENOMIC DNA]</scope>
    <source>
        <strain evidence="4">ATCC 15261 / DSM 4724 / KCTC 12464 / NCIMB 9791 / VKM B-1370 / CB 48</strain>
    </source>
</reference>
<dbReference type="Pfam" id="PF08811">
    <property type="entry name" value="DUF1800"/>
    <property type="match status" value="1"/>
</dbReference>
<evidence type="ECO:0000256" key="1">
    <source>
        <dbReference type="SAM" id="MobiDB-lite"/>
    </source>
</evidence>
<dbReference type="Proteomes" id="UP000001492">
    <property type="component" value="Chromosome 1"/>
</dbReference>
<evidence type="ECO:0000313" key="3">
    <source>
        <dbReference type="EMBL" id="ADU13835.1"/>
    </source>
</evidence>
<protein>
    <recommendedName>
        <fullName evidence="5">DUF1800 domain-containing protein</fullName>
    </recommendedName>
</protein>
<keyword evidence="4" id="KW-1185">Reference proteome</keyword>
<gene>
    <name evidence="3" type="ordered locus">Astex_2177</name>
</gene>
<evidence type="ECO:0000256" key="2">
    <source>
        <dbReference type="SAM" id="SignalP"/>
    </source>
</evidence>